<dbReference type="Proteomes" id="UP001412239">
    <property type="component" value="Unassembled WGS sequence"/>
</dbReference>
<gene>
    <name evidence="11" type="ORF">GSTUAT00003182001</name>
</gene>
<evidence type="ECO:0000256" key="9">
    <source>
        <dbReference type="ARBA" id="ARBA00032215"/>
    </source>
</evidence>
<evidence type="ECO:0000256" key="2">
    <source>
        <dbReference type="ARBA" id="ARBA00007675"/>
    </source>
</evidence>
<evidence type="ECO:0000256" key="4">
    <source>
        <dbReference type="ARBA" id="ARBA00023015"/>
    </source>
</evidence>
<comment type="subcellular location">
    <subcellularLocation>
        <location evidence="1">Nucleus</location>
    </subcellularLocation>
</comment>
<evidence type="ECO:0000313" key="11">
    <source>
        <dbReference type="EMBL" id="CUS12759.1"/>
    </source>
</evidence>
<organism evidence="11 12">
    <name type="scientific">Tuber aestivum</name>
    <name type="common">summer truffle</name>
    <dbReference type="NCBI Taxonomy" id="59557"/>
    <lineage>
        <taxon>Eukaryota</taxon>
        <taxon>Fungi</taxon>
        <taxon>Dikarya</taxon>
        <taxon>Ascomycota</taxon>
        <taxon>Pezizomycotina</taxon>
        <taxon>Pezizomycetes</taxon>
        <taxon>Pezizales</taxon>
        <taxon>Tuberaceae</taxon>
        <taxon>Tuber</taxon>
    </lineage>
</organism>
<name>A0A292PYW8_9PEZI</name>
<feature type="domain" description="Transcription initiation factor IIA gamma subunit N-terminal" evidence="10">
    <location>
        <begin position="12"/>
        <end position="56"/>
    </location>
</feature>
<dbReference type="SUPFAM" id="SSF47396">
    <property type="entry name" value="Transcription factor IIA (TFIIA), alpha-helical domain"/>
    <property type="match status" value="1"/>
</dbReference>
<evidence type="ECO:0000256" key="3">
    <source>
        <dbReference type="ARBA" id="ARBA00019928"/>
    </source>
</evidence>
<keyword evidence="5" id="KW-0804">Transcription</keyword>
<keyword evidence="12" id="KW-1185">Reference proteome</keyword>
<sequence length="141" mass="16024">MKYMKNGNPVVWDIYRRASVCVALIDALDELVESGKITHSLARRIIYNYDVSVQDNIEKCGVEIKLKAKLLDYRFVDSIWWFNLKNIVISKGPLVKRRSGTEVARFEGPLRVIAVGYDATAKNVKNRVPGHNMFEGEGHQG</sequence>
<evidence type="ECO:0000313" key="12">
    <source>
        <dbReference type="Proteomes" id="UP001412239"/>
    </source>
</evidence>
<dbReference type="AlphaFoldDB" id="A0A292PYW8"/>
<dbReference type="Gene3D" id="1.10.287.190">
    <property type="entry name" value="Transcription factor IIA gamma subunit, alpha-helical domain"/>
    <property type="match status" value="1"/>
</dbReference>
<dbReference type="InterPro" id="IPR009083">
    <property type="entry name" value="TFIIA_a-hlx"/>
</dbReference>
<dbReference type="Pfam" id="PF02268">
    <property type="entry name" value="TFIIA_gamma_N"/>
    <property type="match status" value="1"/>
</dbReference>
<comment type="similarity">
    <text evidence="2">Belongs to the TFIIA subunit 2 family.</text>
</comment>
<dbReference type="PANTHER" id="PTHR10966">
    <property type="entry name" value="TRANSCRIPTION INITIATION FACTOR IIA SUBUNIT 2"/>
    <property type="match status" value="1"/>
</dbReference>
<comment type="function">
    <text evidence="7">TFIIA is a component of the transcription machinery of RNA polymerase II and plays an important role in transcriptional activation. TFIIA in a complex with TBP mediates transcriptional activity.</text>
</comment>
<dbReference type="InterPro" id="IPR003194">
    <property type="entry name" value="TFIIA_gsu"/>
</dbReference>
<evidence type="ECO:0000259" key="10">
    <source>
        <dbReference type="Pfam" id="PF02268"/>
    </source>
</evidence>
<protein>
    <recommendedName>
        <fullName evidence="3">Transcription initiation factor IIA subunit 2</fullName>
    </recommendedName>
    <alternativeName>
        <fullName evidence="9">General transcription factor IIA subunit 2</fullName>
    </alternativeName>
    <alternativeName>
        <fullName evidence="8">Transcription initiation factor IIA small chain</fullName>
    </alternativeName>
</protein>
<evidence type="ECO:0000256" key="8">
    <source>
        <dbReference type="ARBA" id="ARBA00029848"/>
    </source>
</evidence>
<dbReference type="InterPro" id="IPR009088">
    <property type="entry name" value="TFIIA_b-brl"/>
</dbReference>
<proteinExistence type="inferred from homology"/>
<keyword evidence="4" id="KW-0805">Transcription regulation</keyword>
<dbReference type="GO" id="GO:0006367">
    <property type="term" value="P:transcription initiation at RNA polymerase II promoter"/>
    <property type="evidence" value="ECO:0007669"/>
    <property type="project" value="InterPro"/>
</dbReference>
<accession>A0A292PYW8</accession>
<reference evidence="11" key="1">
    <citation type="submission" date="2015-10" db="EMBL/GenBank/DDBJ databases">
        <authorList>
            <person name="Regsiter A."/>
            <person name="william w."/>
        </authorList>
    </citation>
    <scope>NUCLEOTIDE SEQUENCE</scope>
    <source>
        <strain evidence="11">Montdore</strain>
    </source>
</reference>
<evidence type="ECO:0000256" key="7">
    <source>
        <dbReference type="ARBA" id="ARBA00024733"/>
    </source>
</evidence>
<keyword evidence="6" id="KW-0539">Nucleus</keyword>
<evidence type="ECO:0000256" key="6">
    <source>
        <dbReference type="ARBA" id="ARBA00023242"/>
    </source>
</evidence>
<dbReference type="Gene3D" id="2.30.18.10">
    <property type="entry name" value="Transcription factor IIA (TFIIA), beta-barrel domain"/>
    <property type="match status" value="1"/>
</dbReference>
<dbReference type="SUPFAM" id="SSF50784">
    <property type="entry name" value="Transcription factor IIA (TFIIA), beta-barrel domain"/>
    <property type="match status" value="1"/>
</dbReference>
<dbReference type="GO" id="GO:0005672">
    <property type="term" value="C:transcription factor TFIIA complex"/>
    <property type="evidence" value="ECO:0007669"/>
    <property type="project" value="InterPro"/>
</dbReference>
<evidence type="ECO:0000256" key="1">
    <source>
        <dbReference type="ARBA" id="ARBA00004123"/>
    </source>
</evidence>
<dbReference type="InterPro" id="IPR015872">
    <property type="entry name" value="TFIIA_gsu_N"/>
</dbReference>
<dbReference type="EMBL" id="LN890985">
    <property type="protein sequence ID" value="CUS12759.1"/>
    <property type="molecule type" value="Genomic_DNA"/>
</dbReference>
<evidence type="ECO:0000256" key="5">
    <source>
        <dbReference type="ARBA" id="ARBA00023163"/>
    </source>
</evidence>